<dbReference type="PANTHER" id="PTHR37482">
    <property type="entry name" value="OUTER MEMBRANE PROTEIN ASSEMBLY FACTOR BAME"/>
    <property type="match status" value="1"/>
</dbReference>
<evidence type="ECO:0000256" key="2">
    <source>
        <dbReference type="ARBA" id="ARBA00023136"/>
    </source>
</evidence>
<dbReference type="Gene3D" id="3.30.1450.10">
    <property type="match status" value="1"/>
</dbReference>
<dbReference type="InterPro" id="IPR037873">
    <property type="entry name" value="BamE-like"/>
</dbReference>
<sequence>MNMKLLRNAAVAVTLSASVLAACQGPSEVLYQGYVVDEETLALAPVGSSREQVLLSLGTPSSTATFDNEVFYYISQKRKRPVAFMKPKLVEQSVLAVYFDKDGNVARLAHYTLQDGKVFDMISRVTPTGGAETTFLGQLLRGGANPGSVIKNVFGNN</sequence>
<dbReference type="Pfam" id="PF04355">
    <property type="entry name" value="BamE"/>
    <property type="match status" value="1"/>
</dbReference>
<dbReference type="InterPro" id="IPR007450">
    <property type="entry name" value="BamE_dom"/>
</dbReference>
<keyword evidence="6" id="KW-0449">Lipoprotein</keyword>
<dbReference type="PROSITE" id="PS51257">
    <property type="entry name" value="PROKAR_LIPOPROTEIN"/>
    <property type="match status" value="1"/>
</dbReference>
<feature type="domain" description="Outer membrane protein assembly factor BamE" evidence="5">
    <location>
        <begin position="33"/>
        <end position="106"/>
    </location>
</feature>
<comment type="caution">
    <text evidence="6">The sequence shown here is derived from an EMBL/GenBank/DDBJ whole genome shotgun (WGS) entry which is preliminary data.</text>
</comment>
<dbReference type="GO" id="GO:0030674">
    <property type="term" value="F:protein-macromolecule adaptor activity"/>
    <property type="evidence" value="ECO:0007669"/>
    <property type="project" value="TreeGrafter"/>
</dbReference>
<gene>
    <name evidence="6" type="ORF">HNQ66_002613</name>
</gene>
<dbReference type="Proteomes" id="UP000535406">
    <property type="component" value="Unassembled WGS sequence"/>
</dbReference>
<feature type="chain" id="PRO_5031238833" evidence="4">
    <location>
        <begin position="22"/>
        <end position="157"/>
    </location>
</feature>
<dbReference type="EMBL" id="JACHIK010000008">
    <property type="protein sequence ID" value="MBB5043209.1"/>
    <property type="molecule type" value="Genomic_DNA"/>
</dbReference>
<evidence type="ECO:0000313" key="7">
    <source>
        <dbReference type="Proteomes" id="UP000535406"/>
    </source>
</evidence>
<evidence type="ECO:0000259" key="5">
    <source>
        <dbReference type="Pfam" id="PF04355"/>
    </source>
</evidence>
<reference evidence="6 7" key="1">
    <citation type="submission" date="2020-08" db="EMBL/GenBank/DDBJ databases">
        <title>Genomic Encyclopedia of Type Strains, Phase IV (KMG-IV): sequencing the most valuable type-strain genomes for metagenomic binning, comparative biology and taxonomic classification.</title>
        <authorList>
            <person name="Goeker M."/>
        </authorList>
    </citation>
    <scope>NUCLEOTIDE SEQUENCE [LARGE SCALE GENOMIC DNA]</scope>
    <source>
        <strain evidence="6 7">DSM 21319</strain>
    </source>
</reference>
<keyword evidence="1 4" id="KW-0732">Signal</keyword>
<evidence type="ECO:0000313" key="6">
    <source>
        <dbReference type="EMBL" id="MBB5043209.1"/>
    </source>
</evidence>
<evidence type="ECO:0000256" key="4">
    <source>
        <dbReference type="SAM" id="SignalP"/>
    </source>
</evidence>
<dbReference type="GO" id="GO:0051205">
    <property type="term" value="P:protein insertion into membrane"/>
    <property type="evidence" value="ECO:0007669"/>
    <property type="project" value="TreeGrafter"/>
</dbReference>
<keyword evidence="7" id="KW-1185">Reference proteome</keyword>
<dbReference type="PANTHER" id="PTHR37482:SF1">
    <property type="entry name" value="OUTER MEMBRANE PROTEIN ASSEMBLY FACTOR BAME"/>
    <property type="match status" value="1"/>
</dbReference>
<protein>
    <submittedName>
        <fullName evidence="6">Outer membrane protein assembly factor BamE (Lipoprotein component of BamABCDE complex)</fullName>
    </submittedName>
</protein>
<name>A0A7W7YVL7_9HYPH</name>
<dbReference type="InterPro" id="IPR026592">
    <property type="entry name" value="BamE"/>
</dbReference>
<keyword evidence="3" id="KW-0998">Cell outer membrane</keyword>
<evidence type="ECO:0000256" key="3">
    <source>
        <dbReference type="ARBA" id="ARBA00023237"/>
    </source>
</evidence>
<accession>A0A7W7YVL7</accession>
<dbReference type="AlphaFoldDB" id="A0A7W7YVL7"/>
<feature type="signal peptide" evidence="4">
    <location>
        <begin position="1"/>
        <end position="21"/>
    </location>
</feature>
<keyword evidence="2" id="KW-0472">Membrane</keyword>
<dbReference type="GO" id="GO:0043165">
    <property type="term" value="P:Gram-negative-bacterium-type cell outer membrane assembly"/>
    <property type="evidence" value="ECO:0007669"/>
    <property type="project" value="TreeGrafter"/>
</dbReference>
<dbReference type="GO" id="GO:1990063">
    <property type="term" value="C:Bam protein complex"/>
    <property type="evidence" value="ECO:0007669"/>
    <property type="project" value="TreeGrafter"/>
</dbReference>
<proteinExistence type="predicted"/>
<organism evidence="6 7">
    <name type="scientific">Shinella fusca</name>
    <dbReference type="NCBI Taxonomy" id="544480"/>
    <lineage>
        <taxon>Bacteria</taxon>
        <taxon>Pseudomonadati</taxon>
        <taxon>Pseudomonadota</taxon>
        <taxon>Alphaproteobacteria</taxon>
        <taxon>Hyphomicrobiales</taxon>
        <taxon>Rhizobiaceae</taxon>
        <taxon>Shinella</taxon>
    </lineage>
</organism>
<evidence type="ECO:0000256" key="1">
    <source>
        <dbReference type="ARBA" id="ARBA00022729"/>
    </source>
</evidence>